<proteinExistence type="predicted"/>
<reference evidence="3" key="1">
    <citation type="submission" date="2016-11" db="UniProtKB">
        <authorList>
            <consortium name="WormBaseParasite"/>
        </authorList>
    </citation>
    <scope>IDENTIFICATION</scope>
</reference>
<evidence type="ECO:0000313" key="2">
    <source>
        <dbReference type="Proteomes" id="UP000095287"/>
    </source>
</evidence>
<name>A0A1I8AF46_9BILA</name>
<dbReference type="AlphaFoldDB" id="A0A1I8AF46"/>
<feature type="chain" id="PRO_5009314625" evidence="1">
    <location>
        <begin position="22"/>
        <end position="353"/>
    </location>
</feature>
<accession>A0A1I8AF46</accession>
<feature type="signal peptide" evidence="1">
    <location>
        <begin position="1"/>
        <end position="21"/>
    </location>
</feature>
<keyword evidence="2" id="KW-1185">Reference proteome</keyword>
<evidence type="ECO:0000313" key="3">
    <source>
        <dbReference type="WBParaSite" id="L893_g5301.t1"/>
    </source>
</evidence>
<dbReference type="WBParaSite" id="L893_g5301.t1">
    <property type="protein sequence ID" value="L893_g5301.t1"/>
    <property type="gene ID" value="L893_g5301"/>
</dbReference>
<keyword evidence="1" id="KW-0732">Signal</keyword>
<protein>
    <submittedName>
        <fullName evidence="3">Metalloendopeptidase</fullName>
    </submittedName>
</protein>
<evidence type="ECO:0000256" key="1">
    <source>
        <dbReference type="SAM" id="SignalP"/>
    </source>
</evidence>
<organism evidence="2 3">
    <name type="scientific">Steinernema glaseri</name>
    <dbReference type="NCBI Taxonomy" id="37863"/>
    <lineage>
        <taxon>Eukaryota</taxon>
        <taxon>Metazoa</taxon>
        <taxon>Ecdysozoa</taxon>
        <taxon>Nematoda</taxon>
        <taxon>Chromadorea</taxon>
        <taxon>Rhabditida</taxon>
        <taxon>Tylenchina</taxon>
        <taxon>Panagrolaimomorpha</taxon>
        <taxon>Strongyloidoidea</taxon>
        <taxon>Steinernematidae</taxon>
        <taxon>Steinernema</taxon>
    </lineage>
</organism>
<sequence>MRPVVFLLLVTLVHFGKLVRYSLIPFAVNKGARIPLGEVSERSMCAQHALRSQKIVFLVVKKANGNFDCFIYSDVRGFVKKTDLGFEVFLLDTRVPLSCQEQSWDEDDFSGESSRRGEGHRGALVVSFFTGPRIIEDKEMEQEFLLLRNWCFFNVTRPSCVAPTTTTRSTTSTTTPAPTYSAEVLFTLGDCDYADRKQPFYTSFARMTQSYKGFKLEDRSPFHGEESILFDEKKIIRQNSTFDYATTTHVLFHTNGTPDALFIQNISMETWKQQTSKILKFIIPSVNQDHQCCTGIYNFSWISNNVCPELIHKTPTVVFGPKGPIGLYNLEQMQQLDKGETVEMIDLNLCNGC</sequence>
<dbReference type="Proteomes" id="UP000095287">
    <property type="component" value="Unplaced"/>
</dbReference>